<evidence type="ECO:0000313" key="2">
    <source>
        <dbReference type="EMBL" id="OXA46328.1"/>
    </source>
</evidence>
<name>A0A226DMT8_FOLCA</name>
<sequence length="388" mass="43906">MKNMERIRARPIVKQFRRGFRKPSIKITVSADTPPELYNNSSPARTPSPQTVIKRVLTFGPGPDGIQYDDENNDEAFTRITVDDSVVDFPNCVDFGIKDFLCYKDEIDLELSSDDTSFLEATPPHRFSDSELESQIEIMSITLDNVLNLYPKRSSFSKDDNFTFDLLRLENQMISDIDQDDTRRRFEDENAARIRNFSITTTTTSAAGGRRLPPPPRPFRRNISLPASIFMSYLMAEQNFKNKEKRTSLQQQPKEFFTNERFSSRKLTKIDGSYSSNESTEAEESTSPINDTGNNEEIDSSSMAEESESGDSRRGGGADTPLSAQNADLGAMIMSGAESGEEELDREDEQAQQAFTSDIERKSLVLRYMRKLVRQDTSGNFAPPDYCI</sequence>
<reference evidence="2 3" key="1">
    <citation type="submission" date="2015-12" db="EMBL/GenBank/DDBJ databases">
        <title>The genome of Folsomia candida.</title>
        <authorList>
            <person name="Faddeeva A."/>
            <person name="Derks M.F."/>
            <person name="Anvar Y."/>
            <person name="Smit S."/>
            <person name="Van Straalen N."/>
            <person name="Roelofs D."/>
        </authorList>
    </citation>
    <scope>NUCLEOTIDE SEQUENCE [LARGE SCALE GENOMIC DNA]</scope>
    <source>
        <strain evidence="2 3">VU population</strain>
        <tissue evidence="2">Whole body</tissue>
    </source>
</reference>
<dbReference type="EMBL" id="LNIX01000015">
    <property type="protein sequence ID" value="OXA46328.1"/>
    <property type="molecule type" value="Genomic_DNA"/>
</dbReference>
<feature type="region of interest" description="Disordered" evidence="1">
    <location>
        <begin position="268"/>
        <end position="355"/>
    </location>
</feature>
<dbReference type="OrthoDB" id="10659843at2759"/>
<dbReference type="Proteomes" id="UP000198287">
    <property type="component" value="Unassembled WGS sequence"/>
</dbReference>
<dbReference type="AlphaFoldDB" id="A0A226DMT8"/>
<keyword evidence="3" id="KW-1185">Reference proteome</keyword>
<evidence type="ECO:0000313" key="3">
    <source>
        <dbReference type="Proteomes" id="UP000198287"/>
    </source>
</evidence>
<protein>
    <submittedName>
        <fullName evidence="2">Uncharacterized protein</fullName>
    </submittedName>
</protein>
<gene>
    <name evidence="2" type="ORF">Fcan01_18571</name>
</gene>
<feature type="compositionally biased region" description="Acidic residues" evidence="1">
    <location>
        <begin position="294"/>
        <end position="309"/>
    </location>
</feature>
<organism evidence="2 3">
    <name type="scientific">Folsomia candida</name>
    <name type="common">Springtail</name>
    <dbReference type="NCBI Taxonomy" id="158441"/>
    <lineage>
        <taxon>Eukaryota</taxon>
        <taxon>Metazoa</taxon>
        <taxon>Ecdysozoa</taxon>
        <taxon>Arthropoda</taxon>
        <taxon>Hexapoda</taxon>
        <taxon>Collembola</taxon>
        <taxon>Entomobryomorpha</taxon>
        <taxon>Isotomoidea</taxon>
        <taxon>Isotomidae</taxon>
        <taxon>Proisotominae</taxon>
        <taxon>Folsomia</taxon>
    </lineage>
</organism>
<evidence type="ECO:0000256" key="1">
    <source>
        <dbReference type="SAM" id="MobiDB-lite"/>
    </source>
</evidence>
<accession>A0A226DMT8</accession>
<proteinExistence type="predicted"/>
<comment type="caution">
    <text evidence="2">The sequence shown here is derived from an EMBL/GenBank/DDBJ whole genome shotgun (WGS) entry which is preliminary data.</text>
</comment>
<feature type="compositionally biased region" description="Acidic residues" evidence="1">
    <location>
        <begin position="339"/>
        <end position="350"/>
    </location>
</feature>